<dbReference type="EMBL" id="JAUKTV010000006">
    <property type="protein sequence ID" value="KAK0736602.1"/>
    <property type="molecule type" value="Genomic_DNA"/>
</dbReference>
<feature type="signal peptide" evidence="1">
    <location>
        <begin position="1"/>
        <end position="18"/>
    </location>
</feature>
<protein>
    <submittedName>
        <fullName evidence="2">Uncharacterized protein</fullName>
    </submittedName>
</protein>
<dbReference type="AlphaFoldDB" id="A0AA40BLU3"/>
<evidence type="ECO:0000256" key="1">
    <source>
        <dbReference type="SAM" id="SignalP"/>
    </source>
</evidence>
<organism evidence="2 3">
    <name type="scientific">Apiosordaria backusii</name>
    <dbReference type="NCBI Taxonomy" id="314023"/>
    <lineage>
        <taxon>Eukaryota</taxon>
        <taxon>Fungi</taxon>
        <taxon>Dikarya</taxon>
        <taxon>Ascomycota</taxon>
        <taxon>Pezizomycotina</taxon>
        <taxon>Sordariomycetes</taxon>
        <taxon>Sordariomycetidae</taxon>
        <taxon>Sordariales</taxon>
        <taxon>Lasiosphaeriaceae</taxon>
        <taxon>Apiosordaria</taxon>
    </lineage>
</organism>
<gene>
    <name evidence="2" type="ORF">B0T21DRAFT_384077</name>
</gene>
<sequence length="211" mass="22859">MLASLIGGMLLAAASVTAIPSPLEGKTVTDITWIGQVVADGPMVNFSGPCLHSIEKSIAAVYPGFTWATAPRSLEDDDASIDLHSDDDPPKGDPDPALLKCWEGGVGDADAVHISDGIYYLEKVPGWCMNGPGPNNCGQISCSYNSAIIWCNDNRWPYKKHCRYFAKFARAVSDGCQYTTRDSAHYNMWTRGTQYDGRGFSVIAAKPKEDC</sequence>
<keyword evidence="1" id="KW-0732">Signal</keyword>
<evidence type="ECO:0000313" key="3">
    <source>
        <dbReference type="Proteomes" id="UP001172159"/>
    </source>
</evidence>
<name>A0AA40BLU3_9PEZI</name>
<keyword evidence="3" id="KW-1185">Reference proteome</keyword>
<feature type="chain" id="PRO_5041421168" evidence="1">
    <location>
        <begin position="19"/>
        <end position="211"/>
    </location>
</feature>
<proteinExistence type="predicted"/>
<dbReference type="PANTHER" id="PTHR35605">
    <property type="entry name" value="ECP2 EFFECTOR PROTEIN DOMAIN-CONTAINING PROTEIN-RELATED"/>
    <property type="match status" value="1"/>
</dbReference>
<dbReference type="Proteomes" id="UP001172159">
    <property type="component" value="Unassembled WGS sequence"/>
</dbReference>
<reference evidence="2" key="1">
    <citation type="submission" date="2023-06" db="EMBL/GenBank/DDBJ databases">
        <title>Genome-scale phylogeny and comparative genomics of the fungal order Sordariales.</title>
        <authorList>
            <consortium name="Lawrence Berkeley National Laboratory"/>
            <person name="Hensen N."/>
            <person name="Bonometti L."/>
            <person name="Westerberg I."/>
            <person name="Brannstrom I.O."/>
            <person name="Guillou S."/>
            <person name="Cros-Aarteil S."/>
            <person name="Calhoun S."/>
            <person name="Haridas S."/>
            <person name="Kuo A."/>
            <person name="Mondo S."/>
            <person name="Pangilinan J."/>
            <person name="Riley R."/>
            <person name="Labutti K."/>
            <person name="Andreopoulos B."/>
            <person name="Lipzen A."/>
            <person name="Chen C."/>
            <person name="Yanf M."/>
            <person name="Daum C."/>
            <person name="Ng V."/>
            <person name="Clum A."/>
            <person name="Steindorff A."/>
            <person name="Ohm R."/>
            <person name="Martin F."/>
            <person name="Silar P."/>
            <person name="Natvig D."/>
            <person name="Lalanne C."/>
            <person name="Gautier V."/>
            <person name="Ament-Velasquez S.L."/>
            <person name="Kruys A."/>
            <person name="Hutchinson M.I."/>
            <person name="Powell A.J."/>
            <person name="Barry K."/>
            <person name="Miller A.N."/>
            <person name="Grigoriev I.V."/>
            <person name="Debuchy R."/>
            <person name="Gladieux P."/>
            <person name="Thoren M.H."/>
            <person name="Johannesson H."/>
        </authorList>
    </citation>
    <scope>NUCLEOTIDE SEQUENCE</scope>
    <source>
        <strain evidence="2">CBS 540.89</strain>
    </source>
</reference>
<evidence type="ECO:0000313" key="2">
    <source>
        <dbReference type="EMBL" id="KAK0736602.1"/>
    </source>
</evidence>
<accession>A0AA40BLU3</accession>
<dbReference type="PANTHER" id="PTHR35605:SF1">
    <property type="entry name" value="ECP2 EFFECTOR PROTEIN DOMAIN-CONTAINING PROTEIN-RELATED"/>
    <property type="match status" value="1"/>
</dbReference>
<comment type="caution">
    <text evidence="2">The sequence shown here is derived from an EMBL/GenBank/DDBJ whole genome shotgun (WGS) entry which is preliminary data.</text>
</comment>